<organism evidence="2 3">
    <name type="scientific">Phytophthora sojae (strain P6497)</name>
    <name type="common">Soybean stem and root rot agent</name>
    <name type="synonym">Phytophthora megasperma f. sp. glycines</name>
    <dbReference type="NCBI Taxonomy" id="1094619"/>
    <lineage>
        <taxon>Eukaryota</taxon>
        <taxon>Sar</taxon>
        <taxon>Stramenopiles</taxon>
        <taxon>Oomycota</taxon>
        <taxon>Peronosporomycetes</taxon>
        <taxon>Peronosporales</taxon>
        <taxon>Peronosporaceae</taxon>
        <taxon>Phytophthora</taxon>
    </lineage>
</organism>
<proteinExistence type="predicted"/>
<dbReference type="AlphaFoldDB" id="G5AIP4"/>
<reference evidence="2 3" key="1">
    <citation type="journal article" date="2006" name="Science">
        <title>Phytophthora genome sequences uncover evolutionary origins and mechanisms of pathogenesis.</title>
        <authorList>
            <person name="Tyler B.M."/>
            <person name="Tripathy S."/>
            <person name="Zhang X."/>
            <person name="Dehal P."/>
            <person name="Jiang R.H."/>
            <person name="Aerts A."/>
            <person name="Arredondo F.D."/>
            <person name="Baxter L."/>
            <person name="Bensasson D."/>
            <person name="Beynon J.L."/>
            <person name="Chapman J."/>
            <person name="Damasceno C.M."/>
            <person name="Dorrance A.E."/>
            <person name="Dou D."/>
            <person name="Dickerman A.W."/>
            <person name="Dubchak I.L."/>
            <person name="Garbelotto M."/>
            <person name="Gijzen M."/>
            <person name="Gordon S.G."/>
            <person name="Govers F."/>
            <person name="Grunwald N.J."/>
            <person name="Huang W."/>
            <person name="Ivors K.L."/>
            <person name="Jones R.W."/>
            <person name="Kamoun S."/>
            <person name="Krampis K."/>
            <person name="Lamour K.H."/>
            <person name="Lee M.K."/>
            <person name="McDonald W.H."/>
            <person name="Medina M."/>
            <person name="Meijer H.J."/>
            <person name="Nordberg E.K."/>
            <person name="Maclean D.J."/>
            <person name="Ospina-Giraldo M.D."/>
            <person name="Morris P.F."/>
            <person name="Phuntumart V."/>
            <person name="Putnam N.H."/>
            <person name="Rash S."/>
            <person name="Rose J.K."/>
            <person name="Sakihama Y."/>
            <person name="Salamov A.A."/>
            <person name="Savidor A."/>
            <person name="Scheuring C.F."/>
            <person name="Smith B.M."/>
            <person name="Sobral B.W."/>
            <person name="Terry A."/>
            <person name="Torto-Alalibo T.A."/>
            <person name="Win J."/>
            <person name="Xu Z."/>
            <person name="Zhang H."/>
            <person name="Grigoriev I.V."/>
            <person name="Rokhsar D.S."/>
            <person name="Boore J.L."/>
        </authorList>
    </citation>
    <scope>NUCLEOTIDE SEQUENCE [LARGE SCALE GENOMIC DNA]</scope>
    <source>
        <strain evidence="2 3">P6497</strain>
    </source>
</reference>
<dbReference type="RefSeq" id="XP_009539945.1">
    <property type="nucleotide sequence ID" value="XM_009541650.1"/>
</dbReference>
<feature type="compositionally biased region" description="Low complexity" evidence="1">
    <location>
        <begin position="32"/>
        <end position="63"/>
    </location>
</feature>
<dbReference type="Proteomes" id="UP000002640">
    <property type="component" value="Unassembled WGS sequence"/>
</dbReference>
<dbReference type="GeneID" id="20652262"/>
<evidence type="ECO:0000313" key="2">
    <source>
        <dbReference type="EMBL" id="EGZ04570.1"/>
    </source>
</evidence>
<dbReference type="SMR" id="G5AIP4"/>
<dbReference type="KEGG" id="psoj:PHYSODRAFT_427048"/>
<feature type="compositionally biased region" description="Low complexity" evidence="1">
    <location>
        <begin position="1"/>
        <end position="24"/>
    </location>
</feature>
<feature type="non-terminal residue" evidence="2">
    <location>
        <position position="1"/>
    </location>
</feature>
<accession>G5AIP4</accession>
<dbReference type="InParanoid" id="G5AIP4"/>
<sequence>HVVDSSAPASEASAASTPASASASGALRRPQASAAVPVASAPGSGAGSSAGAAPSPTPVSAGARGHSQRRFANFAQLMVGLVRHPPLRVDYELDQRFERAQSLGEVVEALNPDPCGLLMGWDEEMRKLRLEVQYFERRAQHFELLLNQETDLKNQAQILCTRASFERNELFEVVKSLRHERDAVWRQLRKHNTAMATNDETIALLRSQCERYEASLKASDSFLVKDRELFKSGLQEYNRNMRQLRSLLVNQARS</sequence>
<keyword evidence="3" id="KW-1185">Reference proteome</keyword>
<gene>
    <name evidence="2" type="ORF">PHYSODRAFT_427048</name>
</gene>
<evidence type="ECO:0000313" key="3">
    <source>
        <dbReference type="Proteomes" id="UP000002640"/>
    </source>
</evidence>
<feature type="region of interest" description="Disordered" evidence="1">
    <location>
        <begin position="1"/>
        <end position="65"/>
    </location>
</feature>
<feature type="non-terminal residue" evidence="2">
    <location>
        <position position="254"/>
    </location>
</feature>
<dbReference type="EMBL" id="JH159178">
    <property type="protein sequence ID" value="EGZ04570.1"/>
    <property type="molecule type" value="Genomic_DNA"/>
</dbReference>
<protein>
    <submittedName>
        <fullName evidence="2">Uncharacterized protein</fullName>
    </submittedName>
</protein>
<evidence type="ECO:0000256" key="1">
    <source>
        <dbReference type="SAM" id="MobiDB-lite"/>
    </source>
</evidence>
<name>G5AIP4_PHYSP</name>